<dbReference type="Pfam" id="PF02630">
    <property type="entry name" value="SCO1-SenC"/>
    <property type="match status" value="1"/>
</dbReference>
<dbReference type="Gene3D" id="3.40.30.10">
    <property type="entry name" value="Glutaredoxin"/>
    <property type="match status" value="1"/>
</dbReference>
<dbReference type="Proteomes" id="UP001208017">
    <property type="component" value="Unassembled WGS sequence"/>
</dbReference>
<keyword evidence="3" id="KW-0472">Membrane</keyword>
<dbReference type="CDD" id="cd02968">
    <property type="entry name" value="SCO"/>
    <property type="match status" value="1"/>
</dbReference>
<sequence length="202" mass="22942">MNVLRRAWFPVTAGLLALILIGGLVYWFWWGYTRLPISDRAPDVQLQTLNGEQVSFHEHAGKVRLVEFYYAKCPDICPVTTANMVQIQNRLKEKGLFGTEVEFVSITFDPTNDTPDVIREYANRLGIDPSGWLLLTGTEEQTKKAAEDFGVYVQKEADGTFTHSVTSLQLVDEKNNIRKTYKMGEGMPVEEVYSDIMNLLND</sequence>
<organism evidence="5 6">
    <name type="scientific">Tumebacillus lacus</name>
    <dbReference type="NCBI Taxonomy" id="2995335"/>
    <lineage>
        <taxon>Bacteria</taxon>
        <taxon>Bacillati</taxon>
        <taxon>Bacillota</taxon>
        <taxon>Bacilli</taxon>
        <taxon>Bacillales</taxon>
        <taxon>Alicyclobacillaceae</taxon>
        <taxon>Tumebacillus</taxon>
    </lineage>
</organism>
<gene>
    <name evidence="5" type="ORF">OS242_06760</name>
</gene>
<comment type="caution">
    <text evidence="5">The sequence shown here is derived from an EMBL/GenBank/DDBJ whole genome shotgun (WGS) entry which is preliminary data.</text>
</comment>
<evidence type="ECO:0000256" key="2">
    <source>
        <dbReference type="ARBA" id="ARBA00023008"/>
    </source>
</evidence>
<keyword evidence="6" id="KW-1185">Reference proteome</keyword>
<accession>A0ABT3WYA4</accession>
<evidence type="ECO:0000256" key="3">
    <source>
        <dbReference type="SAM" id="Phobius"/>
    </source>
</evidence>
<dbReference type="InterPro" id="IPR003782">
    <property type="entry name" value="SCO1/SenC"/>
</dbReference>
<evidence type="ECO:0000256" key="1">
    <source>
        <dbReference type="ARBA" id="ARBA00010996"/>
    </source>
</evidence>
<dbReference type="RefSeq" id="WP_267150893.1">
    <property type="nucleotide sequence ID" value="NZ_JAPMLT010000002.1"/>
</dbReference>
<evidence type="ECO:0000259" key="4">
    <source>
        <dbReference type="PROSITE" id="PS51352"/>
    </source>
</evidence>
<dbReference type="EMBL" id="JAPMLT010000002">
    <property type="protein sequence ID" value="MCX7569660.1"/>
    <property type="molecule type" value="Genomic_DNA"/>
</dbReference>
<proteinExistence type="inferred from homology"/>
<evidence type="ECO:0000313" key="5">
    <source>
        <dbReference type="EMBL" id="MCX7569660.1"/>
    </source>
</evidence>
<dbReference type="SUPFAM" id="SSF52833">
    <property type="entry name" value="Thioredoxin-like"/>
    <property type="match status" value="1"/>
</dbReference>
<keyword evidence="2" id="KW-0186">Copper</keyword>
<comment type="similarity">
    <text evidence="1">Belongs to the SCO1/2 family.</text>
</comment>
<name>A0ABT3WYA4_9BACL</name>
<keyword evidence="3" id="KW-0812">Transmembrane</keyword>
<feature type="transmembrane region" description="Helical" evidence="3">
    <location>
        <begin position="7"/>
        <end position="30"/>
    </location>
</feature>
<dbReference type="InterPro" id="IPR013766">
    <property type="entry name" value="Thioredoxin_domain"/>
</dbReference>
<dbReference type="InterPro" id="IPR036249">
    <property type="entry name" value="Thioredoxin-like_sf"/>
</dbReference>
<evidence type="ECO:0000313" key="6">
    <source>
        <dbReference type="Proteomes" id="UP001208017"/>
    </source>
</evidence>
<keyword evidence="3" id="KW-1133">Transmembrane helix</keyword>
<dbReference type="PANTHER" id="PTHR12151">
    <property type="entry name" value="ELECTRON TRANSPORT PROTIN SCO1/SENC FAMILY MEMBER"/>
    <property type="match status" value="1"/>
</dbReference>
<reference evidence="5 6" key="1">
    <citation type="submission" date="2022-11" db="EMBL/GenBank/DDBJ databases">
        <title>Study of microbial diversity in lake waters.</title>
        <authorList>
            <person name="Zhang J."/>
        </authorList>
    </citation>
    <scope>NUCLEOTIDE SEQUENCE [LARGE SCALE GENOMIC DNA]</scope>
    <source>
        <strain evidence="5 6">DT12</strain>
    </source>
</reference>
<dbReference type="PROSITE" id="PS51352">
    <property type="entry name" value="THIOREDOXIN_2"/>
    <property type="match status" value="1"/>
</dbReference>
<dbReference type="PANTHER" id="PTHR12151:SF25">
    <property type="entry name" value="LINALOOL DEHYDRATASE_ISOMERASE DOMAIN-CONTAINING PROTEIN"/>
    <property type="match status" value="1"/>
</dbReference>
<protein>
    <submittedName>
        <fullName evidence="5">SCO family protein</fullName>
    </submittedName>
</protein>
<feature type="domain" description="Thioredoxin" evidence="4">
    <location>
        <begin position="35"/>
        <end position="201"/>
    </location>
</feature>